<sequence>MEVTLKDYSQQHATLHHDKKLPMMTSQPQYSSSAGVSSSSTPSSSREPELLHEPFALSTPVGESIIARRVYYGCLVTIYARIPVPPMPLPLAQVVEEVPPVQAVARKQVPLAHKPKASSRGAPRTVVHSTSRGPSRGP</sequence>
<dbReference type="Proteomes" id="UP001311915">
    <property type="component" value="Unassembled WGS sequence"/>
</dbReference>
<evidence type="ECO:0000256" key="1">
    <source>
        <dbReference type="SAM" id="MobiDB-lite"/>
    </source>
</evidence>
<keyword evidence="3" id="KW-1185">Reference proteome</keyword>
<evidence type="ECO:0000313" key="3">
    <source>
        <dbReference type="Proteomes" id="UP001311915"/>
    </source>
</evidence>
<accession>A0AAV9LF62</accession>
<feature type="region of interest" description="Disordered" evidence="1">
    <location>
        <begin position="107"/>
        <end position="138"/>
    </location>
</feature>
<organism evidence="2 3">
    <name type="scientific">Solanum pinnatisectum</name>
    <name type="common">tansyleaf nightshade</name>
    <dbReference type="NCBI Taxonomy" id="50273"/>
    <lineage>
        <taxon>Eukaryota</taxon>
        <taxon>Viridiplantae</taxon>
        <taxon>Streptophyta</taxon>
        <taxon>Embryophyta</taxon>
        <taxon>Tracheophyta</taxon>
        <taxon>Spermatophyta</taxon>
        <taxon>Magnoliopsida</taxon>
        <taxon>eudicotyledons</taxon>
        <taxon>Gunneridae</taxon>
        <taxon>Pentapetalae</taxon>
        <taxon>asterids</taxon>
        <taxon>lamiids</taxon>
        <taxon>Solanales</taxon>
        <taxon>Solanaceae</taxon>
        <taxon>Solanoideae</taxon>
        <taxon>Solaneae</taxon>
        <taxon>Solanum</taxon>
    </lineage>
</organism>
<name>A0AAV9LF62_9SOLN</name>
<feature type="region of interest" description="Disordered" evidence="1">
    <location>
        <begin position="1"/>
        <end position="49"/>
    </location>
</feature>
<dbReference type="AlphaFoldDB" id="A0AAV9LF62"/>
<dbReference type="EMBL" id="JAWPEI010000006">
    <property type="protein sequence ID" value="KAK4723932.1"/>
    <property type="molecule type" value="Genomic_DNA"/>
</dbReference>
<gene>
    <name evidence="2" type="ORF">R3W88_026711</name>
</gene>
<proteinExistence type="predicted"/>
<evidence type="ECO:0000313" key="2">
    <source>
        <dbReference type="EMBL" id="KAK4723932.1"/>
    </source>
</evidence>
<protein>
    <submittedName>
        <fullName evidence="2">Uncharacterized protein</fullName>
    </submittedName>
</protein>
<feature type="compositionally biased region" description="Low complexity" evidence="1">
    <location>
        <begin position="31"/>
        <end position="45"/>
    </location>
</feature>
<feature type="compositionally biased region" description="Polar residues" evidence="1">
    <location>
        <begin position="127"/>
        <end position="138"/>
    </location>
</feature>
<comment type="caution">
    <text evidence="2">The sequence shown here is derived from an EMBL/GenBank/DDBJ whole genome shotgun (WGS) entry which is preliminary data.</text>
</comment>
<reference evidence="2 3" key="1">
    <citation type="submission" date="2023-10" db="EMBL/GenBank/DDBJ databases">
        <title>Genome-Wide Identification Analysis in wild type Solanum Pinnatisectum Reveals Some Genes Defensing Phytophthora Infestans.</title>
        <authorList>
            <person name="Sun C."/>
        </authorList>
    </citation>
    <scope>NUCLEOTIDE SEQUENCE [LARGE SCALE GENOMIC DNA]</scope>
    <source>
        <strain evidence="2">LQN</strain>
        <tissue evidence="2">Leaf</tissue>
    </source>
</reference>